<evidence type="ECO:0000256" key="16">
    <source>
        <dbReference type="ARBA" id="ARBA00047558"/>
    </source>
</evidence>
<evidence type="ECO:0000259" key="25">
    <source>
        <dbReference type="PROSITE" id="PS50026"/>
    </source>
</evidence>
<dbReference type="GO" id="GO:0007166">
    <property type="term" value="P:cell surface receptor signaling pathway"/>
    <property type="evidence" value="ECO:0007669"/>
    <property type="project" value="InterPro"/>
</dbReference>
<feature type="domain" description="EGF-like" evidence="25">
    <location>
        <begin position="318"/>
        <end position="353"/>
    </location>
</feature>
<evidence type="ECO:0000259" key="24">
    <source>
        <dbReference type="PROSITE" id="PS50011"/>
    </source>
</evidence>
<keyword evidence="9 20" id="KW-0547">Nucleotide-binding</keyword>
<keyword evidence="27" id="KW-1185">Reference proteome</keyword>
<evidence type="ECO:0000256" key="4">
    <source>
        <dbReference type="ARBA" id="ARBA00022553"/>
    </source>
</evidence>
<evidence type="ECO:0000313" key="27">
    <source>
        <dbReference type="Proteomes" id="UP001443914"/>
    </source>
</evidence>
<keyword evidence="10" id="KW-0418">Kinase</keyword>
<evidence type="ECO:0000256" key="10">
    <source>
        <dbReference type="ARBA" id="ARBA00022777"/>
    </source>
</evidence>
<dbReference type="GO" id="GO:0005524">
    <property type="term" value="F:ATP binding"/>
    <property type="evidence" value="ECO:0007669"/>
    <property type="project" value="UniProtKB-UniRule"/>
</dbReference>
<comment type="catalytic activity">
    <reaction evidence="17">
        <text>L-threonyl-[protein] + ATP = O-phospho-L-threonyl-[protein] + ADP + H(+)</text>
        <dbReference type="Rhea" id="RHEA:46608"/>
        <dbReference type="Rhea" id="RHEA-COMP:11060"/>
        <dbReference type="Rhea" id="RHEA-COMP:11605"/>
        <dbReference type="ChEBI" id="CHEBI:15378"/>
        <dbReference type="ChEBI" id="CHEBI:30013"/>
        <dbReference type="ChEBI" id="CHEBI:30616"/>
        <dbReference type="ChEBI" id="CHEBI:61977"/>
        <dbReference type="ChEBI" id="CHEBI:456216"/>
    </reaction>
</comment>
<dbReference type="SUPFAM" id="SSF57196">
    <property type="entry name" value="EGF/Laminin"/>
    <property type="match status" value="1"/>
</dbReference>
<keyword evidence="12 22" id="KW-1133">Transmembrane helix</keyword>
<dbReference type="SMART" id="SM00181">
    <property type="entry name" value="EGF"/>
    <property type="match status" value="2"/>
</dbReference>
<feature type="chain" id="PRO_5043743867" evidence="23">
    <location>
        <begin position="30"/>
        <end position="764"/>
    </location>
</feature>
<evidence type="ECO:0000256" key="21">
    <source>
        <dbReference type="SAM" id="MobiDB-lite"/>
    </source>
</evidence>
<feature type="transmembrane region" description="Helical" evidence="22">
    <location>
        <begin position="374"/>
        <end position="396"/>
    </location>
</feature>
<dbReference type="Gene3D" id="3.30.200.20">
    <property type="entry name" value="Phosphorylase Kinase, domain 1"/>
    <property type="match status" value="1"/>
</dbReference>
<evidence type="ECO:0000256" key="20">
    <source>
        <dbReference type="PROSITE-ProRule" id="PRU10141"/>
    </source>
</evidence>
<comment type="function">
    <text evidence="18">Serine/threonine-protein kinase that may function as a signaling receptor of extracellular matrix component. Binding to pectin may have significance in the control of cell expansion, morphogenesis and development.</text>
</comment>
<evidence type="ECO:0000256" key="11">
    <source>
        <dbReference type="ARBA" id="ARBA00022840"/>
    </source>
</evidence>
<dbReference type="Gene3D" id="1.10.510.10">
    <property type="entry name" value="Transferase(Phosphotransferase) domain 1"/>
    <property type="match status" value="1"/>
</dbReference>
<dbReference type="FunFam" id="3.30.200.20:FF:000043">
    <property type="entry name" value="Wall-associated receptor kinase 2"/>
    <property type="match status" value="1"/>
</dbReference>
<dbReference type="GO" id="GO:0004674">
    <property type="term" value="F:protein serine/threonine kinase activity"/>
    <property type="evidence" value="ECO:0007669"/>
    <property type="project" value="UniProtKB-KW"/>
</dbReference>
<sequence length="764" mass="84325">MTNNFLNELLRLLVVVVVTVVIGVRSSIGAENVTVVNNGKPGCQTQCGNLTIPYPFGIGTSCSINPFYSLECDDSYNPPRAFTGMLNSSSTSFRVFQILETELHVNGMIAYKCPPSNGTLDSIVSSKGVTFLPHPNSPFTLSSTANFFSMAGSCDYVAPVLTPRNYAENITCRLSCYGRDGDHFEAGVCSFSNGCCKRPIRYDVEKGFSLEVELLENTEVKLHSRCGYVFVGMEDSLVLRYASDYSDPAFVSRTRDNVVMVVDWVVGNQTCHEARRDPTSYACLYNNTDCVDAPSKGYRCACRLGYQGNPYLPPGCTDKNECAAKINPCNKKAVCNNTVGDYICTCPHGYHGDGRINGSGCIANSIFTLLPFKLTLGLSLGLLFILVIGSGTHILIRKHKLAKTREKFFKQNGGLMLQEKLSSSNIGSGFNSFKIFTMDELKKATKNFSQDLIVGIGGYGTVYKGTLHDGNVVAVKVSKMVDDTQIEQFINEMVILTQIHHRNVVKLLGCCLEAEIPILVYEFIANGSLLQHIHGESSRLSWKNRLRIATEAATALGYLHSATSTPIIHRDIKSANILLDENYGAKISDFGASRLIPMDKTQMSTLVQGTLGYMDPEYLLSSQLTDKSDVYGFGVVVAELLTGEKPLSTERRMGERNLAKYFANCFKQGRVLDIIDPRIFDEAPQEQLRWVAEIIHECLDVKGANRPMMKDVAIELAGIQRKATEMSDDQSNEGNMNSNQDEVREAWNSQSDCVSNFSFTIEPR</sequence>
<keyword evidence="2" id="KW-0723">Serine/threonine-protein kinase</keyword>
<dbReference type="FunFam" id="1.10.510.10:FF:000084">
    <property type="entry name" value="Wall-associated receptor kinase 2"/>
    <property type="match status" value="1"/>
</dbReference>
<organism evidence="26 27">
    <name type="scientific">Saponaria officinalis</name>
    <name type="common">Common soapwort</name>
    <name type="synonym">Lychnis saponaria</name>
    <dbReference type="NCBI Taxonomy" id="3572"/>
    <lineage>
        <taxon>Eukaryota</taxon>
        <taxon>Viridiplantae</taxon>
        <taxon>Streptophyta</taxon>
        <taxon>Embryophyta</taxon>
        <taxon>Tracheophyta</taxon>
        <taxon>Spermatophyta</taxon>
        <taxon>Magnoliopsida</taxon>
        <taxon>eudicotyledons</taxon>
        <taxon>Gunneridae</taxon>
        <taxon>Pentapetalae</taxon>
        <taxon>Caryophyllales</taxon>
        <taxon>Caryophyllaceae</taxon>
        <taxon>Caryophylleae</taxon>
        <taxon>Saponaria</taxon>
    </lineage>
</organism>
<dbReference type="InterPro" id="IPR000152">
    <property type="entry name" value="EGF-type_Asp/Asn_hydroxyl_site"/>
</dbReference>
<evidence type="ECO:0000256" key="17">
    <source>
        <dbReference type="ARBA" id="ARBA00047951"/>
    </source>
</evidence>
<dbReference type="InterPro" id="IPR001881">
    <property type="entry name" value="EGF-like_Ca-bd_dom"/>
</dbReference>
<dbReference type="AlphaFoldDB" id="A0AAW1M2L9"/>
<evidence type="ECO:0000256" key="2">
    <source>
        <dbReference type="ARBA" id="ARBA00022527"/>
    </source>
</evidence>
<dbReference type="InterPro" id="IPR018097">
    <property type="entry name" value="EGF_Ca-bd_CS"/>
</dbReference>
<protein>
    <submittedName>
        <fullName evidence="26">Uncharacterized protein</fullName>
    </submittedName>
</protein>
<evidence type="ECO:0000256" key="8">
    <source>
        <dbReference type="ARBA" id="ARBA00022737"/>
    </source>
</evidence>
<evidence type="ECO:0000256" key="1">
    <source>
        <dbReference type="ARBA" id="ARBA00004479"/>
    </source>
</evidence>
<dbReference type="SMART" id="SM00220">
    <property type="entry name" value="S_TKc"/>
    <property type="match status" value="1"/>
</dbReference>
<evidence type="ECO:0000256" key="15">
    <source>
        <dbReference type="ARBA" id="ARBA00023180"/>
    </source>
</evidence>
<keyword evidence="3 19" id="KW-0245">EGF-like domain</keyword>
<name>A0AAW1M2L9_SAPOF</name>
<proteinExistence type="predicted"/>
<evidence type="ECO:0000256" key="13">
    <source>
        <dbReference type="ARBA" id="ARBA00023136"/>
    </source>
</evidence>
<dbReference type="PROSITE" id="PS01187">
    <property type="entry name" value="EGF_CA"/>
    <property type="match status" value="1"/>
</dbReference>
<feature type="binding site" evidence="20">
    <location>
        <position position="476"/>
    </location>
    <ligand>
        <name>ATP</name>
        <dbReference type="ChEBI" id="CHEBI:30616"/>
    </ligand>
</feature>
<dbReference type="PANTHER" id="PTHR27005:SF283">
    <property type="entry name" value="OS02G0633066 PROTEIN"/>
    <property type="match status" value="1"/>
</dbReference>
<evidence type="ECO:0000256" key="12">
    <source>
        <dbReference type="ARBA" id="ARBA00022989"/>
    </source>
</evidence>
<evidence type="ECO:0000256" key="22">
    <source>
        <dbReference type="SAM" id="Phobius"/>
    </source>
</evidence>
<dbReference type="Proteomes" id="UP001443914">
    <property type="component" value="Unassembled WGS sequence"/>
</dbReference>
<evidence type="ECO:0000256" key="5">
    <source>
        <dbReference type="ARBA" id="ARBA00022679"/>
    </source>
</evidence>
<evidence type="ECO:0000256" key="14">
    <source>
        <dbReference type="ARBA" id="ARBA00023157"/>
    </source>
</evidence>
<dbReference type="InterPro" id="IPR008271">
    <property type="entry name" value="Ser/Thr_kinase_AS"/>
</dbReference>
<dbReference type="InterPro" id="IPR025287">
    <property type="entry name" value="WAK_GUB"/>
</dbReference>
<dbReference type="GO" id="GO:0030247">
    <property type="term" value="F:polysaccharide binding"/>
    <property type="evidence" value="ECO:0007669"/>
    <property type="project" value="InterPro"/>
</dbReference>
<comment type="caution">
    <text evidence="19">Lacks conserved residue(s) required for the propagation of feature annotation.</text>
</comment>
<evidence type="ECO:0000256" key="23">
    <source>
        <dbReference type="SAM" id="SignalP"/>
    </source>
</evidence>
<dbReference type="FunFam" id="2.10.25.10:FF:000038">
    <property type="entry name" value="Fibrillin 2"/>
    <property type="match status" value="1"/>
</dbReference>
<dbReference type="GO" id="GO:0005509">
    <property type="term" value="F:calcium ion binding"/>
    <property type="evidence" value="ECO:0007669"/>
    <property type="project" value="InterPro"/>
</dbReference>
<comment type="catalytic activity">
    <reaction evidence="16">
        <text>L-seryl-[protein] + ATP = O-phospho-L-seryl-[protein] + ADP + H(+)</text>
        <dbReference type="Rhea" id="RHEA:17989"/>
        <dbReference type="Rhea" id="RHEA-COMP:9863"/>
        <dbReference type="Rhea" id="RHEA-COMP:11604"/>
        <dbReference type="ChEBI" id="CHEBI:15378"/>
        <dbReference type="ChEBI" id="CHEBI:29999"/>
        <dbReference type="ChEBI" id="CHEBI:30616"/>
        <dbReference type="ChEBI" id="CHEBI:83421"/>
        <dbReference type="ChEBI" id="CHEBI:456216"/>
    </reaction>
</comment>
<dbReference type="PROSITE" id="PS00107">
    <property type="entry name" value="PROTEIN_KINASE_ATP"/>
    <property type="match status" value="1"/>
</dbReference>
<dbReference type="Gene3D" id="2.10.25.10">
    <property type="entry name" value="Laminin"/>
    <property type="match status" value="2"/>
</dbReference>
<evidence type="ECO:0000256" key="7">
    <source>
        <dbReference type="ARBA" id="ARBA00022729"/>
    </source>
</evidence>
<dbReference type="SMART" id="SM00179">
    <property type="entry name" value="EGF_CA"/>
    <property type="match status" value="1"/>
</dbReference>
<evidence type="ECO:0000256" key="3">
    <source>
        <dbReference type="ARBA" id="ARBA00022536"/>
    </source>
</evidence>
<dbReference type="EMBL" id="JBDFQZ010000003">
    <property type="protein sequence ID" value="KAK9741405.1"/>
    <property type="molecule type" value="Genomic_DNA"/>
</dbReference>
<dbReference type="CDD" id="cd14066">
    <property type="entry name" value="STKc_IRAK"/>
    <property type="match status" value="1"/>
</dbReference>
<keyword evidence="13 22" id="KW-0472">Membrane</keyword>
<dbReference type="PANTHER" id="PTHR27005">
    <property type="entry name" value="WALL-ASSOCIATED RECEPTOR KINASE-LIKE 21"/>
    <property type="match status" value="1"/>
</dbReference>
<keyword evidence="15" id="KW-0325">Glycoprotein</keyword>
<dbReference type="Pfam" id="PF12947">
    <property type="entry name" value="EGF_3"/>
    <property type="match status" value="1"/>
</dbReference>
<feature type="region of interest" description="Disordered" evidence="21">
    <location>
        <begin position="723"/>
        <end position="745"/>
    </location>
</feature>
<dbReference type="PROSITE" id="PS50026">
    <property type="entry name" value="EGF_3"/>
    <property type="match status" value="1"/>
</dbReference>
<dbReference type="PROSITE" id="PS50011">
    <property type="entry name" value="PROTEIN_KINASE_DOM"/>
    <property type="match status" value="1"/>
</dbReference>
<dbReference type="Pfam" id="PF07714">
    <property type="entry name" value="PK_Tyr_Ser-Thr"/>
    <property type="match status" value="1"/>
</dbReference>
<dbReference type="InterPro" id="IPR011009">
    <property type="entry name" value="Kinase-like_dom_sf"/>
</dbReference>
<comment type="caution">
    <text evidence="26">The sequence shown here is derived from an EMBL/GenBank/DDBJ whole genome shotgun (WGS) entry which is preliminary data.</text>
</comment>
<dbReference type="Pfam" id="PF13947">
    <property type="entry name" value="GUB_WAK_bind"/>
    <property type="match status" value="1"/>
</dbReference>
<dbReference type="InterPro" id="IPR045274">
    <property type="entry name" value="WAK-like"/>
</dbReference>
<keyword evidence="11 20" id="KW-0067">ATP-binding</keyword>
<keyword evidence="4" id="KW-0597">Phosphoprotein</keyword>
<dbReference type="InterPro" id="IPR017441">
    <property type="entry name" value="Protein_kinase_ATP_BS"/>
</dbReference>
<evidence type="ECO:0000256" key="6">
    <source>
        <dbReference type="ARBA" id="ARBA00022692"/>
    </source>
</evidence>
<keyword evidence="14" id="KW-1015">Disulfide bond</keyword>
<dbReference type="PROSITE" id="PS00108">
    <property type="entry name" value="PROTEIN_KINASE_ST"/>
    <property type="match status" value="1"/>
</dbReference>
<accession>A0AAW1M2L9</accession>
<evidence type="ECO:0000256" key="19">
    <source>
        <dbReference type="PROSITE-ProRule" id="PRU00076"/>
    </source>
</evidence>
<feature type="domain" description="Protein kinase" evidence="24">
    <location>
        <begin position="448"/>
        <end position="719"/>
    </location>
</feature>
<dbReference type="InterPro" id="IPR001245">
    <property type="entry name" value="Ser-Thr/Tyr_kinase_cat_dom"/>
</dbReference>
<evidence type="ECO:0000313" key="26">
    <source>
        <dbReference type="EMBL" id="KAK9741405.1"/>
    </source>
</evidence>
<evidence type="ECO:0000256" key="18">
    <source>
        <dbReference type="ARBA" id="ARBA00058961"/>
    </source>
</evidence>
<keyword evidence="6 22" id="KW-0812">Transmembrane</keyword>
<keyword evidence="8" id="KW-0677">Repeat</keyword>
<dbReference type="InterPro" id="IPR000719">
    <property type="entry name" value="Prot_kinase_dom"/>
</dbReference>
<keyword evidence="7 23" id="KW-0732">Signal</keyword>
<dbReference type="InterPro" id="IPR000742">
    <property type="entry name" value="EGF"/>
</dbReference>
<dbReference type="InterPro" id="IPR024731">
    <property type="entry name" value="NELL2-like_EGF"/>
</dbReference>
<dbReference type="SUPFAM" id="SSF56112">
    <property type="entry name" value="Protein kinase-like (PK-like)"/>
    <property type="match status" value="1"/>
</dbReference>
<reference evidence="26" key="1">
    <citation type="submission" date="2024-03" db="EMBL/GenBank/DDBJ databases">
        <title>WGS assembly of Saponaria officinalis var. Norfolk2.</title>
        <authorList>
            <person name="Jenkins J."/>
            <person name="Shu S."/>
            <person name="Grimwood J."/>
            <person name="Barry K."/>
            <person name="Goodstein D."/>
            <person name="Schmutz J."/>
            <person name="Leebens-Mack J."/>
            <person name="Osbourn A."/>
        </authorList>
    </citation>
    <scope>NUCLEOTIDE SEQUENCE [LARGE SCALE GENOMIC DNA]</scope>
    <source>
        <strain evidence="26">JIC</strain>
    </source>
</reference>
<comment type="subcellular location">
    <subcellularLocation>
        <location evidence="1">Membrane</location>
        <topology evidence="1">Single-pass type I membrane protein</topology>
    </subcellularLocation>
</comment>
<gene>
    <name evidence="26" type="ORF">RND81_03G103000</name>
</gene>
<dbReference type="GO" id="GO:0005886">
    <property type="term" value="C:plasma membrane"/>
    <property type="evidence" value="ECO:0007669"/>
    <property type="project" value="TreeGrafter"/>
</dbReference>
<evidence type="ECO:0000256" key="9">
    <source>
        <dbReference type="ARBA" id="ARBA00022741"/>
    </source>
</evidence>
<feature type="signal peptide" evidence="23">
    <location>
        <begin position="1"/>
        <end position="29"/>
    </location>
</feature>
<keyword evidence="5" id="KW-0808">Transferase</keyword>
<dbReference type="CDD" id="cd00054">
    <property type="entry name" value="EGF_CA"/>
    <property type="match status" value="1"/>
</dbReference>
<dbReference type="PROSITE" id="PS00010">
    <property type="entry name" value="ASX_HYDROXYL"/>
    <property type="match status" value="1"/>
</dbReference>